<dbReference type="Gene3D" id="3.90.320.10">
    <property type="match status" value="1"/>
</dbReference>
<dbReference type="AlphaFoldDB" id="A0A381Q378"/>
<dbReference type="InterPro" id="IPR038726">
    <property type="entry name" value="PDDEXK_AddAB-type"/>
</dbReference>
<evidence type="ECO:0000256" key="1">
    <source>
        <dbReference type="SAM" id="MobiDB-lite"/>
    </source>
</evidence>
<evidence type="ECO:0000259" key="2">
    <source>
        <dbReference type="Pfam" id="PF12705"/>
    </source>
</evidence>
<evidence type="ECO:0000313" key="3">
    <source>
        <dbReference type="EMBL" id="SUZ72577.1"/>
    </source>
</evidence>
<feature type="region of interest" description="Disordered" evidence="1">
    <location>
        <begin position="1"/>
        <end position="24"/>
    </location>
</feature>
<feature type="non-terminal residue" evidence="3">
    <location>
        <position position="1"/>
    </location>
</feature>
<protein>
    <recommendedName>
        <fullName evidence="2">PD-(D/E)XK endonuclease-like domain-containing protein</fullName>
    </recommendedName>
</protein>
<dbReference type="InterPro" id="IPR011604">
    <property type="entry name" value="PDDEXK-like_dom_sf"/>
</dbReference>
<feature type="compositionally biased region" description="Polar residues" evidence="1">
    <location>
        <begin position="1"/>
        <end position="11"/>
    </location>
</feature>
<name>A0A381Q378_9ZZZZ</name>
<reference evidence="3" key="1">
    <citation type="submission" date="2018-05" db="EMBL/GenBank/DDBJ databases">
        <authorList>
            <person name="Lanie J.A."/>
            <person name="Ng W.-L."/>
            <person name="Kazmierczak K.M."/>
            <person name="Andrzejewski T.M."/>
            <person name="Davidsen T.M."/>
            <person name="Wayne K.J."/>
            <person name="Tettelin H."/>
            <person name="Glass J.I."/>
            <person name="Rusch D."/>
            <person name="Podicherti R."/>
            <person name="Tsui H.-C.T."/>
            <person name="Winkler M.E."/>
        </authorList>
    </citation>
    <scope>NUCLEOTIDE SEQUENCE</scope>
</reference>
<dbReference type="Pfam" id="PF12705">
    <property type="entry name" value="PDDEXK_1"/>
    <property type="match status" value="1"/>
</dbReference>
<organism evidence="3">
    <name type="scientific">marine metagenome</name>
    <dbReference type="NCBI Taxonomy" id="408172"/>
    <lineage>
        <taxon>unclassified sequences</taxon>
        <taxon>metagenomes</taxon>
        <taxon>ecological metagenomes</taxon>
    </lineage>
</organism>
<proteinExistence type="predicted"/>
<accession>A0A381Q378</accession>
<gene>
    <name evidence="3" type="ORF">METZ01_LOCUS25431</name>
</gene>
<feature type="domain" description="PD-(D/E)XK endonuclease-like" evidence="2">
    <location>
        <begin position="72"/>
        <end position="311"/>
    </location>
</feature>
<sequence length="327" mass="36301">VASVVTSSELGTTDGGPGTSLTPAQKATLDLIRLPNEERITHASNLAAQIELELERETIDFVDRLDEPLWISKRQLHAVNSCEALYEAQEEQSFEWRIPMTRGQIFHKCVELSIHLPLGRTASELVDEAVTSIMGRGDGLAEFLLSLGDVERAEIRSEVAGLLQTFFDTFPPLRSAWHPTTELPRKVLLHQGKIVLQGRFDLTLGRPEELTAGRVLIELKTGRSVPHHLDDLRFYALLETLVVGVPPALLASFYVDAGRVQVEHVDEDLLRSAIRRTAESIERLVELRLGQAQAHKRPSGACKWCPVAESCGPGQAWLEETGNGRVW</sequence>
<dbReference type="EMBL" id="UINC01001150">
    <property type="protein sequence ID" value="SUZ72577.1"/>
    <property type="molecule type" value="Genomic_DNA"/>
</dbReference>